<dbReference type="PANTHER" id="PTHR31111:SF136">
    <property type="entry name" value="F-BOX ASSOCIATED DOMAIN-CONTAINING PROTEIN"/>
    <property type="match status" value="1"/>
</dbReference>
<evidence type="ECO:0000313" key="3">
    <source>
        <dbReference type="Proteomes" id="UP000623129"/>
    </source>
</evidence>
<keyword evidence="3" id="KW-1185">Reference proteome</keyword>
<evidence type="ECO:0000259" key="1">
    <source>
        <dbReference type="Pfam" id="PF08268"/>
    </source>
</evidence>
<dbReference type="OrthoDB" id="5319261at2759"/>
<proteinExistence type="predicted"/>
<organism evidence="2 3">
    <name type="scientific">Carex littledalei</name>
    <dbReference type="NCBI Taxonomy" id="544730"/>
    <lineage>
        <taxon>Eukaryota</taxon>
        <taxon>Viridiplantae</taxon>
        <taxon>Streptophyta</taxon>
        <taxon>Embryophyta</taxon>
        <taxon>Tracheophyta</taxon>
        <taxon>Spermatophyta</taxon>
        <taxon>Magnoliopsida</taxon>
        <taxon>Liliopsida</taxon>
        <taxon>Poales</taxon>
        <taxon>Cyperaceae</taxon>
        <taxon>Cyperoideae</taxon>
        <taxon>Cariceae</taxon>
        <taxon>Carex</taxon>
        <taxon>Carex subgen. Euthyceras</taxon>
    </lineage>
</organism>
<gene>
    <name evidence="2" type="ORF">FCM35_KLT17680</name>
</gene>
<dbReference type="EMBL" id="SWLB01000006">
    <property type="protein sequence ID" value="KAF3337093.1"/>
    <property type="molecule type" value="Genomic_DNA"/>
</dbReference>
<name>A0A833VVJ0_9POAL</name>
<sequence>MTFQTRDEAEKILYTYNGVKVMPGTKDRLFCLNWAFERSKGAKPKYEYSKIRTWAFERSKGAKSKYKYSKIRTINYSSNDQSQSPARFQLANNNMQSKIILSFDVRTEATHTLPVPEDIGFGTLIELEGCLCVIEIDEEFRKVNLYILEDYANCKWIKKHTINNFLAWFRPVATRDGKLLFSTYYYDMQNGTFEKTGSQRLYYGFKHGCAESLISPISYLQRSKNPCSIPHGSS</sequence>
<dbReference type="Proteomes" id="UP000623129">
    <property type="component" value="Unassembled WGS sequence"/>
</dbReference>
<dbReference type="AlphaFoldDB" id="A0A833VVJ0"/>
<accession>A0A833VVJ0</accession>
<dbReference type="InterPro" id="IPR013187">
    <property type="entry name" value="F-box-assoc_dom_typ3"/>
</dbReference>
<dbReference type="PANTHER" id="PTHR31111">
    <property type="entry name" value="BNAA05G37150D PROTEIN-RELATED"/>
    <property type="match status" value="1"/>
</dbReference>
<evidence type="ECO:0000313" key="2">
    <source>
        <dbReference type="EMBL" id="KAF3337093.1"/>
    </source>
</evidence>
<dbReference type="Pfam" id="PF08268">
    <property type="entry name" value="FBA_3"/>
    <property type="match status" value="1"/>
</dbReference>
<reference evidence="2" key="1">
    <citation type="submission" date="2020-01" db="EMBL/GenBank/DDBJ databases">
        <title>Genome sequence of Kobresia littledalei, the first chromosome-level genome in the family Cyperaceae.</title>
        <authorList>
            <person name="Qu G."/>
        </authorList>
    </citation>
    <scope>NUCLEOTIDE SEQUENCE</scope>
    <source>
        <strain evidence="2">C.B.Clarke</strain>
        <tissue evidence="2">Leaf</tissue>
    </source>
</reference>
<protein>
    <submittedName>
        <fullName evidence="2">F-box associated domain-containing protein</fullName>
    </submittedName>
</protein>
<feature type="domain" description="F-box associated beta-propeller type 3" evidence="1">
    <location>
        <begin position="92"/>
        <end position="167"/>
    </location>
</feature>
<comment type="caution">
    <text evidence="2">The sequence shown here is derived from an EMBL/GenBank/DDBJ whole genome shotgun (WGS) entry which is preliminary data.</text>
</comment>